<dbReference type="OrthoDB" id="5976967at2759"/>
<organism evidence="3 4">
    <name type="scientific">Pygocentrus nattereri</name>
    <name type="common">Red-bellied piranha</name>
    <dbReference type="NCBI Taxonomy" id="42514"/>
    <lineage>
        <taxon>Eukaryota</taxon>
        <taxon>Metazoa</taxon>
        <taxon>Chordata</taxon>
        <taxon>Craniata</taxon>
        <taxon>Vertebrata</taxon>
        <taxon>Euteleostomi</taxon>
        <taxon>Actinopterygii</taxon>
        <taxon>Neopterygii</taxon>
        <taxon>Teleostei</taxon>
        <taxon>Ostariophysi</taxon>
        <taxon>Characiformes</taxon>
        <taxon>Characoidei</taxon>
        <taxon>Pygocentrus</taxon>
    </lineage>
</organism>
<dbReference type="InterPro" id="IPR024824">
    <property type="entry name" value="GADD45"/>
</dbReference>
<dbReference type="GeneTree" id="ENSGT00950000182964"/>
<dbReference type="GO" id="GO:0005737">
    <property type="term" value="C:cytoplasm"/>
    <property type="evidence" value="ECO:0007669"/>
    <property type="project" value="TreeGrafter"/>
</dbReference>
<evidence type="ECO:0000313" key="3">
    <source>
        <dbReference type="Ensembl" id="ENSPNAP00000008451.1"/>
    </source>
</evidence>
<proteinExistence type="inferred from homology"/>
<reference evidence="3" key="2">
    <citation type="submission" date="2025-08" db="UniProtKB">
        <authorList>
            <consortium name="Ensembl"/>
        </authorList>
    </citation>
    <scope>IDENTIFICATION</scope>
</reference>
<dbReference type="Gene3D" id="3.30.1330.30">
    <property type="match status" value="1"/>
</dbReference>
<dbReference type="PANTHER" id="PTHR10411">
    <property type="entry name" value="GROWTH ARREST AND DNA DAMAGE-INDUCIBLE PROTEIN GADD45"/>
    <property type="match status" value="1"/>
</dbReference>
<dbReference type="OMA" id="RAFCCEA"/>
<keyword evidence="4" id="KW-1185">Reference proteome</keyword>
<name>A0A3B4CC44_PYGNA</name>
<dbReference type="Ensembl" id="ENSPNAT00000000127.2">
    <property type="protein sequence ID" value="ENSPNAP00000008451.1"/>
    <property type="gene ID" value="ENSPNAG00000003011.2"/>
</dbReference>
<dbReference type="SUPFAM" id="SSF55315">
    <property type="entry name" value="L30e-like"/>
    <property type="match status" value="1"/>
</dbReference>
<dbReference type="AlphaFoldDB" id="A0A3B4CC44"/>
<comment type="similarity">
    <text evidence="1">Belongs to the GADD45 family.</text>
</comment>
<reference evidence="3" key="3">
    <citation type="submission" date="2025-09" db="UniProtKB">
        <authorList>
            <consortium name="Ensembl"/>
        </authorList>
    </citation>
    <scope>IDENTIFICATION</scope>
</reference>
<dbReference type="InterPro" id="IPR004038">
    <property type="entry name" value="Ribosomal_eL8/eL30/eS12/Gad45"/>
</dbReference>
<reference evidence="3 4" key="1">
    <citation type="submission" date="2020-10" db="EMBL/GenBank/DDBJ databases">
        <title>Pygocentrus nattereri (red-bellied piranha) genome, fPygNat1, primary haplotype.</title>
        <authorList>
            <person name="Myers G."/>
            <person name="Meyer A."/>
            <person name="Karagic N."/>
            <person name="Pippel M."/>
            <person name="Winkler S."/>
            <person name="Tracey A."/>
            <person name="Wood J."/>
            <person name="Formenti G."/>
            <person name="Howe K."/>
            <person name="Fedrigo O."/>
            <person name="Jarvis E.D."/>
        </authorList>
    </citation>
    <scope>NUCLEOTIDE SEQUENCE [LARGE SCALE GENOMIC DNA]</scope>
</reference>
<feature type="domain" description="Ribosomal protein eL8/eL30/eS12/Gadd45" evidence="2">
    <location>
        <begin position="22"/>
        <end position="108"/>
    </location>
</feature>
<dbReference type="PANTHER" id="PTHR10411:SF5">
    <property type="entry name" value="GROWTH ARREST AND DNA DAMAGE-INDUCIBLE PROTEIN GADD45 BETA"/>
    <property type="match status" value="1"/>
</dbReference>
<dbReference type="RefSeq" id="XP_017538110.1">
    <property type="nucleotide sequence ID" value="XM_017682621.1"/>
</dbReference>
<dbReference type="STRING" id="42514.ENSPNAP00000008451"/>
<dbReference type="Proteomes" id="UP001501920">
    <property type="component" value="Chromosome 2"/>
</dbReference>
<dbReference type="InterPro" id="IPR029064">
    <property type="entry name" value="Ribosomal_eL30-like_sf"/>
</dbReference>
<sequence length="149" mass="16767">MTLEELVSCSTDTEMQSVCDCLEELLKAARDQERLTVGVYESAKLMNADPDSVVLCVLVCDEEDECDVALQIHFTLIRAFCCEAGVDMLRVSGMRRLATVLGEPRERDLHCILVTSPQAEREELGAVGRYCSESRTRNQWPPCITLHER</sequence>
<evidence type="ECO:0000313" key="4">
    <source>
        <dbReference type="Proteomes" id="UP001501920"/>
    </source>
</evidence>
<dbReference type="GO" id="GO:0051726">
    <property type="term" value="P:regulation of cell cycle"/>
    <property type="evidence" value="ECO:0007669"/>
    <property type="project" value="InterPro"/>
</dbReference>
<evidence type="ECO:0000256" key="1">
    <source>
        <dbReference type="ARBA" id="ARBA00007361"/>
    </source>
</evidence>
<accession>A0A3B4CC44</accession>
<dbReference type="CTD" id="497646"/>
<evidence type="ECO:0000259" key="2">
    <source>
        <dbReference type="Pfam" id="PF01248"/>
    </source>
</evidence>
<dbReference type="GeneID" id="108411185"/>
<dbReference type="Pfam" id="PF01248">
    <property type="entry name" value="Ribosomal_L7Ae"/>
    <property type="match status" value="1"/>
</dbReference>
<dbReference type="GO" id="GO:0005634">
    <property type="term" value="C:nucleus"/>
    <property type="evidence" value="ECO:0007669"/>
    <property type="project" value="InterPro"/>
</dbReference>
<protein>
    <recommendedName>
        <fullName evidence="2">Ribosomal protein eL8/eL30/eS12/Gadd45 domain-containing protein</fullName>
    </recommendedName>
</protein>